<evidence type="ECO:0000313" key="5">
    <source>
        <dbReference type="Proteomes" id="UP001495147"/>
    </source>
</evidence>
<dbReference type="EMBL" id="JBDPZD010000001">
    <property type="protein sequence ID" value="MEO3690877.1"/>
    <property type="molecule type" value="Genomic_DNA"/>
</dbReference>
<comment type="caution">
    <text evidence="4">The sequence shown here is derived from an EMBL/GenBank/DDBJ whole genome shotgun (WGS) entry which is preliminary data.</text>
</comment>
<dbReference type="CDD" id="cd07389">
    <property type="entry name" value="MPP_PhoD"/>
    <property type="match status" value="1"/>
</dbReference>
<dbReference type="Gene3D" id="2.60.40.380">
    <property type="entry name" value="Purple acid phosphatase-like, N-terminal"/>
    <property type="match status" value="1"/>
</dbReference>
<proteinExistence type="predicted"/>
<protein>
    <submittedName>
        <fullName evidence="4">Alkaline phosphatase D family protein</fullName>
    </submittedName>
</protein>
<dbReference type="SUPFAM" id="SSF56300">
    <property type="entry name" value="Metallo-dependent phosphatases"/>
    <property type="match status" value="1"/>
</dbReference>
<dbReference type="Pfam" id="PF16655">
    <property type="entry name" value="PhoD_N"/>
    <property type="match status" value="1"/>
</dbReference>
<sequence length="510" mass="55958">MKRRQLLAALTAASLGRLAVASTAAPRLEAYPFQLGVASGSPTDSSVVLWTRALPLNPLNNPWATQTLELRWELATDPGFTQLLRQGSVQALPMLAHSVHVEPQGLPADTVLYYRFMLGDAVSPAGRTRTLPAPDQPKDRLHLAFASCQRLGAGHFGAYTRLLEEDVDLIAFVGDYIYESGAYPSAALPQGLLPASDLYGYRLHYETHKREPTLQAAHAAVPWLLTWDDHEVMNDYAGGPLRGLTSRDARRRAAAYQAYYEHMPLPLASLQRGLLGLTEQGEELRLYGHRAWGRLASLHLLDCRQYRSPHACRGLASLIDPDDCKALRSPEHSLLGAAQARWLHDSLGQQARTWNLILQTTMVAPRRIPFGGGHRIWADGWDGYPQDRERLLEALRAQQIGGAVFLGGDLHENWANDLQTAEGQPVATEFVGAGITMKSFFPSRTPGILAANPLSRYASGNDCGYALLELTPQQLRCDFRVVDSVATNEPGIRTAASFVVSPQSPRLLGA</sequence>
<dbReference type="Gene3D" id="3.60.21.70">
    <property type="entry name" value="PhoD-like phosphatase"/>
    <property type="match status" value="1"/>
</dbReference>
<feature type="signal peptide" evidence="1">
    <location>
        <begin position="1"/>
        <end position="24"/>
    </location>
</feature>
<dbReference type="RefSeq" id="WP_347703694.1">
    <property type="nucleotide sequence ID" value="NZ_JBDPZD010000001.1"/>
</dbReference>
<dbReference type="InterPro" id="IPR038607">
    <property type="entry name" value="PhoD-like_sf"/>
</dbReference>
<feature type="domain" description="PhoD-like phosphatase metallophosphatase" evidence="2">
    <location>
        <begin position="143"/>
        <end position="479"/>
    </location>
</feature>
<reference evidence="4 5" key="1">
    <citation type="submission" date="2024-05" db="EMBL/GenBank/DDBJ databases">
        <title>Roseateles sp. DJS-2-20 16S ribosomal RNA gene Genome sequencing and assembly.</title>
        <authorList>
            <person name="Woo H."/>
        </authorList>
    </citation>
    <scope>NUCLEOTIDE SEQUENCE [LARGE SCALE GENOMIC DNA]</scope>
    <source>
        <strain evidence="4 5">DJS-2-20</strain>
    </source>
</reference>
<keyword evidence="1" id="KW-0732">Signal</keyword>
<evidence type="ECO:0000256" key="1">
    <source>
        <dbReference type="SAM" id="SignalP"/>
    </source>
</evidence>
<dbReference type="InterPro" id="IPR052900">
    <property type="entry name" value="Phospholipid_Metab_Enz"/>
</dbReference>
<evidence type="ECO:0000259" key="2">
    <source>
        <dbReference type="Pfam" id="PF09423"/>
    </source>
</evidence>
<dbReference type="InterPro" id="IPR032093">
    <property type="entry name" value="PhoD_N"/>
</dbReference>
<dbReference type="PANTHER" id="PTHR43606">
    <property type="entry name" value="PHOSPHATASE, PUTATIVE (AFU_ORTHOLOGUE AFUA_6G08710)-RELATED"/>
    <property type="match status" value="1"/>
</dbReference>
<feature type="chain" id="PRO_5045256008" evidence="1">
    <location>
        <begin position="25"/>
        <end position="510"/>
    </location>
</feature>
<dbReference type="PANTHER" id="PTHR43606:SF2">
    <property type="entry name" value="ALKALINE PHOSPHATASE FAMILY PROTEIN (AFU_ORTHOLOGUE AFUA_5G03860)"/>
    <property type="match status" value="1"/>
</dbReference>
<organism evidence="4 5">
    <name type="scientific">Roseateles paludis</name>
    <dbReference type="NCBI Taxonomy" id="3145238"/>
    <lineage>
        <taxon>Bacteria</taxon>
        <taxon>Pseudomonadati</taxon>
        <taxon>Pseudomonadota</taxon>
        <taxon>Betaproteobacteria</taxon>
        <taxon>Burkholderiales</taxon>
        <taxon>Sphaerotilaceae</taxon>
        <taxon>Roseateles</taxon>
    </lineage>
</organism>
<dbReference type="InterPro" id="IPR018946">
    <property type="entry name" value="PhoD-like_MPP"/>
</dbReference>
<evidence type="ECO:0000313" key="4">
    <source>
        <dbReference type="EMBL" id="MEO3690877.1"/>
    </source>
</evidence>
<evidence type="ECO:0000259" key="3">
    <source>
        <dbReference type="Pfam" id="PF16655"/>
    </source>
</evidence>
<feature type="domain" description="Phospholipase D N-terminal" evidence="3">
    <location>
        <begin position="35"/>
        <end position="130"/>
    </location>
</feature>
<dbReference type="InterPro" id="IPR029052">
    <property type="entry name" value="Metallo-depent_PP-like"/>
</dbReference>
<accession>A0ABV0FZT4</accession>
<name>A0ABV0FZT4_9BURK</name>
<dbReference type="Proteomes" id="UP001495147">
    <property type="component" value="Unassembled WGS sequence"/>
</dbReference>
<gene>
    <name evidence="4" type="ORF">ABDJ85_05300</name>
</gene>
<keyword evidence="5" id="KW-1185">Reference proteome</keyword>
<dbReference type="Pfam" id="PF09423">
    <property type="entry name" value="PhoD"/>
    <property type="match status" value="1"/>
</dbReference>